<feature type="transmembrane region" description="Helical" evidence="6">
    <location>
        <begin position="128"/>
        <end position="152"/>
    </location>
</feature>
<dbReference type="Gene3D" id="2.10.109.10">
    <property type="entry name" value="Umud Fragment, subunit A"/>
    <property type="match status" value="1"/>
</dbReference>
<dbReference type="InterPro" id="IPR019533">
    <property type="entry name" value="Peptidase_S26"/>
</dbReference>
<proteinExistence type="predicted"/>
<keyword evidence="8" id="KW-1185">Reference proteome</keyword>
<dbReference type="InterPro" id="IPR036286">
    <property type="entry name" value="LexA/Signal_pep-like_sf"/>
</dbReference>
<keyword evidence="4 6" id="KW-0472">Membrane</keyword>
<evidence type="ECO:0000256" key="4">
    <source>
        <dbReference type="ARBA" id="ARBA00023136"/>
    </source>
</evidence>
<name>A0ABT1EKI3_9FIRM</name>
<dbReference type="CDD" id="cd06530">
    <property type="entry name" value="S26_SPase_I"/>
    <property type="match status" value="1"/>
</dbReference>
<sequence>MFEKVCNFISTVIIAILFLAAAALLLPKLLGYESMVVISGSMEPNIPVGSIVLAKETEPSTLEAGDVISYYISKDTVVTHRVVKVDAEKQEIVTKGDNNNAEDANPVMFENVIGKVRLHLPYVGQLSLYIRTPLGIGVGCSVVVVLLLLNFLPSIWKAGEKEEKKPKKEAK</sequence>
<keyword evidence="3 6" id="KW-1133">Transmembrane helix</keyword>
<dbReference type="NCBIfam" id="TIGR02228">
    <property type="entry name" value="sigpep_I_arch"/>
    <property type="match status" value="1"/>
</dbReference>
<comment type="caution">
    <text evidence="7">The sequence shown here is derived from an EMBL/GenBank/DDBJ whole genome shotgun (WGS) entry which is preliminary data.</text>
</comment>
<evidence type="ECO:0000313" key="7">
    <source>
        <dbReference type="EMBL" id="MCP1111200.1"/>
    </source>
</evidence>
<evidence type="ECO:0000256" key="6">
    <source>
        <dbReference type="SAM" id="Phobius"/>
    </source>
</evidence>
<dbReference type="InterPro" id="IPR001733">
    <property type="entry name" value="Peptidase_S26B"/>
</dbReference>
<dbReference type="PRINTS" id="PR00728">
    <property type="entry name" value="SIGNALPTASE"/>
</dbReference>
<dbReference type="GO" id="GO:0009003">
    <property type="term" value="F:signal peptidase activity"/>
    <property type="evidence" value="ECO:0007669"/>
    <property type="project" value="UniProtKB-EC"/>
</dbReference>
<dbReference type="Proteomes" id="UP001523565">
    <property type="component" value="Unassembled WGS sequence"/>
</dbReference>
<comment type="subcellular location">
    <subcellularLocation>
        <location evidence="1">Membrane</location>
    </subcellularLocation>
</comment>
<accession>A0ABT1EKI3</accession>
<evidence type="ECO:0000256" key="5">
    <source>
        <dbReference type="NCBIfam" id="TIGR02228"/>
    </source>
</evidence>
<evidence type="ECO:0000256" key="2">
    <source>
        <dbReference type="ARBA" id="ARBA00022692"/>
    </source>
</evidence>
<dbReference type="PANTHER" id="PTHR10806">
    <property type="entry name" value="SIGNAL PEPTIDASE COMPLEX CATALYTIC SUBUNIT SEC11"/>
    <property type="match status" value="1"/>
</dbReference>
<feature type="transmembrane region" description="Helical" evidence="6">
    <location>
        <begin position="7"/>
        <end position="26"/>
    </location>
</feature>
<protein>
    <recommendedName>
        <fullName evidence="5">Signal peptidase I</fullName>
        <ecNumber evidence="5">3.4.21.89</ecNumber>
    </recommendedName>
</protein>
<evidence type="ECO:0000256" key="1">
    <source>
        <dbReference type="ARBA" id="ARBA00004370"/>
    </source>
</evidence>
<evidence type="ECO:0000313" key="8">
    <source>
        <dbReference type="Proteomes" id="UP001523565"/>
    </source>
</evidence>
<gene>
    <name evidence="7" type="ORF">NK118_13170</name>
</gene>
<dbReference type="EMBL" id="JAMZFV010000025">
    <property type="protein sequence ID" value="MCP1111200.1"/>
    <property type="molecule type" value="Genomic_DNA"/>
</dbReference>
<dbReference type="SUPFAM" id="SSF51306">
    <property type="entry name" value="LexA/Signal peptidase"/>
    <property type="match status" value="1"/>
</dbReference>
<evidence type="ECO:0000256" key="3">
    <source>
        <dbReference type="ARBA" id="ARBA00022989"/>
    </source>
</evidence>
<dbReference type="PANTHER" id="PTHR10806:SF6">
    <property type="entry name" value="SIGNAL PEPTIDASE COMPLEX CATALYTIC SUBUNIT SEC11"/>
    <property type="match status" value="1"/>
</dbReference>
<dbReference type="EC" id="3.4.21.89" evidence="5"/>
<keyword evidence="7" id="KW-0378">Hydrolase</keyword>
<keyword evidence="2 6" id="KW-0812">Transmembrane</keyword>
<reference evidence="7 8" key="1">
    <citation type="journal article" date="2022" name="Genome Biol. Evol.">
        <title>Host diet, physiology and behaviors set the stage for Lachnospiraceae cladogenesis.</title>
        <authorList>
            <person name="Vera-Ponce De Leon A."/>
            <person name="Schneider M."/>
            <person name="Jahnes B.C."/>
            <person name="Sadowski V."/>
            <person name="Camuy-Velez L.A."/>
            <person name="Duan J."/>
            <person name="Sabree Z.L."/>
        </authorList>
    </citation>
    <scope>NUCLEOTIDE SEQUENCE [LARGE SCALE GENOMIC DNA]</scope>
    <source>
        <strain evidence="7 8">PAL227</strain>
    </source>
</reference>
<dbReference type="RefSeq" id="WP_262070077.1">
    <property type="nucleotide sequence ID" value="NZ_JAMXOC010000025.1"/>
</dbReference>
<organism evidence="7 8">
    <name type="scientific">Ohessyouella blattaphilus</name>
    <dbReference type="NCBI Taxonomy" id="2949333"/>
    <lineage>
        <taxon>Bacteria</taxon>
        <taxon>Bacillati</taxon>
        <taxon>Bacillota</taxon>
        <taxon>Clostridia</taxon>
        <taxon>Lachnospirales</taxon>
        <taxon>Lachnospiraceae</taxon>
        <taxon>Ohessyouella</taxon>
    </lineage>
</organism>